<proteinExistence type="predicted"/>
<dbReference type="SUPFAM" id="SSF53137">
    <property type="entry name" value="Translational machinery components"/>
    <property type="match status" value="1"/>
</dbReference>
<dbReference type="AlphaFoldDB" id="X0SZ35"/>
<organism evidence="2">
    <name type="scientific">marine sediment metagenome</name>
    <dbReference type="NCBI Taxonomy" id="412755"/>
    <lineage>
        <taxon>unclassified sequences</taxon>
        <taxon>metagenomes</taxon>
        <taxon>ecological metagenomes</taxon>
    </lineage>
</organism>
<dbReference type="Pfam" id="PF18859">
    <property type="entry name" value="acVLRF1"/>
    <property type="match status" value="1"/>
</dbReference>
<accession>X0SZ35</accession>
<reference evidence="2" key="1">
    <citation type="journal article" date="2014" name="Front. Microbiol.">
        <title>High frequency of phylogenetically diverse reductive dehalogenase-homologous genes in deep subseafloor sedimentary metagenomes.</title>
        <authorList>
            <person name="Kawai M."/>
            <person name="Futagami T."/>
            <person name="Toyoda A."/>
            <person name="Takaki Y."/>
            <person name="Nishi S."/>
            <person name="Hori S."/>
            <person name="Arai W."/>
            <person name="Tsubouchi T."/>
            <person name="Morono Y."/>
            <person name="Uchiyama I."/>
            <person name="Ito T."/>
            <person name="Fujiyama A."/>
            <person name="Inagaki F."/>
            <person name="Takami H."/>
        </authorList>
    </citation>
    <scope>NUCLEOTIDE SEQUENCE</scope>
    <source>
        <strain evidence="2">Expedition CK06-06</strain>
    </source>
</reference>
<name>X0SZ35_9ZZZZ</name>
<dbReference type="InterPro" id="IPR042226">
    <property type="entry name" value="eFR1_2_sf"/>
</dbReference>
<gene>
    <name evidence="2" type="ORF">S01H1_09056</name>
</gene>
<comment type="caution">
    <text evidence="2">The sequence shown here is derived from an EMBL/GenBank/DDBJ whole genome shotgun (WGS) entry which is preliminary data.</text>
</comment>
<dbReference type="Gene3D" id="3.30.420.60">
    <property type="entry name" value="eRF1 domain 2"/>
    <property type="match status" value="1"/>
</dbReference>
<dbReference type="EMBL" id="BARS01004631">
    <property type="protein sequence ID" value="GAF81202.1"/>
    <property type="molecule type" value="Genomic_DNA"/>
</dbReference>
<dbReference type="InterPro" id="IPR040783">
    <property type="entry name" value="VLRF1"/>
</dbReference>
<protein>
    <recommendedName>
        <fullName evidence="1">Actinobacteria/chloroflexi VLRF1 release factor domain-containing protein</fullName>
    </recommendedName>
</protein>
<dbReference type="NCBIfam" id="NF041024">
    <property type="entry name" value="acVLRF1_NCBI"/>
    <property type="match status" value="1"/>
</dbReference>
<evidence type="ECO:0000259" key="1">
    <source>
        <dbReference type="Pfam" id="PF18859"/>
    </source>
</evidence>
<feature type="domain" description="Actinobacteria/chloroflexi VLRF1 release factor" evidence="1">
    <location>
        <begin position="113"/>
        <end position="243"/>
    </location>
</feature>
<evidence type="ECO:0000313" key="2">
    <source>
        <dbReference type="EMBL" id="GAF81202.1"/>
    </source>
</evidence>
<sequence length="247" mass="28511">MVEVAERYYMTRSRLERWLTDLEQPEGESIALYVKPGQLSLYLESIGREYGDWLHEMKGLPSSLAESETGLVLFWSDDPKYVLLPPFPIDLNQFFPAWDASCLRTLLDRKYLLGVVLLRLGGYSVGVFEGDRLLTSKTGTRFVKGRHRAGGQSQRRFERRREEQTRELFDKACSVVATKFADYEKRLDYVFLGGDKLTLHAFLKRCEYLQGLAGKTLGRVLNVAKPRYEALQNSPAQIWKTRVFVVR</sequence>